<accession>A0A0N4XCF7</accession>
<dbReference type="AlphaFoldDB" id="A0A0N4XCF7"/>
<evidence type="ECO:0000313" key="3">
    <source>
        <dbReference type="Proteomes" id="UP000271162"/>
    </source>
</evidence>
<feature type="transmembrane region" description="Helical" evidence="1">
    <location>
        <begin position="93"/>
        <end position="113"/>
    </location>
</feature>
<organism evidence="4">
    <name type="scientific">Nippostrongylus brasiliensis</name>
    <name type="common">Rat hookworm</name>
    <dbReference type="NCBI Taxonomy" id="27835"/>
    <lineage>
        <taxon>Eukaryota</taxon>
        <taxon>Metazoa</taxon>
        <taxon>Ecdysozoa</taxon>
        <taxon>Nematoda</taxon>
        <taxon>Chromadorea</taxon>
        <taxon>Rhabditida</taxon>
        <taxon>Rhabditina</taxon>
        <taxon>Rhabditomorpha</taxon>
        <taxon>Strongyloidea</taxon>
        <taxon>Heligmosomidae</taxon>
        <taxon>Nippostrongylus</taxon>
    </lineage>
</organism>
<feature type="transmembrane region" description="Helical" evidence="1">
    <location>
        <begin position="42"/>
        <end position="69"/>
    </location>
</feature>
<keyword evidence="3" id="KW-1185">Reference proteome</keyword>
<reference evidence="2 3" key="2">
    <citation type="submission" date="2018-11" db="EMBL/GenBank/DDBJ databases">
        <authorList>
            <consortium name="Pathogen Informatics"/>
        </authorList>
    </citation>
    <scope>NUCLEOTIDE SEQUENCE [LARGE SCALE GENOMIC DNA]</scope>
</reference>
<dbReference type="EMBL" id="UYSL01000033">
    <property type="protein sequence ID" value="VDL62391.1"/>
    <property type="molecule type" value="Genomic_DNA"/>
</dbReference>
<keyword evidence="1" id="KW-0812">Transmembrane</keyword>
<dbReference type="Proteomes" id="UP000271162">
    <property type="component" value="Unassembled WGS sequence"/>
</dbReference>
<proteinExistence type="predicted"/>
<keyword evidence="1" id="KW-1133">Transmembrane helix</keyword>
<name>A0A0N4XCF7_NIPBR</name>
<evidence type="ECO:0000256" key="1">
    <source>
        <dbReference type="SAM" id="Phobius"/>
    </source>
</evidence>
<keyword evidence="1" id="KW-0472">Membrane</keyword>
<feature type="transmembrane region" description="Helical" evidence="1">
    <location>
        <begin position="16"/>
        <end position="35"/>
    </location>
</feature>
<sequence length="132" mass="14820">MIGVVLLVYLVDSVTFYPFLIFCFVEIITLVVAIAHARRPSLGILLVYISLEIVKALGAISLALVTVLYDHDKDCAVVKCRTLDLSPVERFRFFWFLISKAAFSMFLCLVAMAHSPQLHDYNSDDDTAPLSF</sequence>
<reference evidence="4" key="1">
    <citation type="submission" date="2017-02" db="UniProtKB">
        <authorList>
            <consortium name="WormBaseParasite"/>
        </authorList>
    </citation>
    <scope>IDENTIFICATION</scope>
</reference>
<protein>
    <submittedName>
        <fullName evidence="4">MARVEL domain-containing protein</fullName>
    </submittedName>
</protein>
<evidence type="ECO:0000313" key="2">
    <source>
        <dbReference type="EMBL" id="VDL62391.1"/>
    </source>
</evidence>
<gene>
    <name evidence="2" type="ORF">NBR_LOCUS131</name>
</gene>
<evidence type="ECO:0000313" key="4">
    <source>
        <dbReference type="WBParaSite" id="NBR_0000013001-mRNA-1"/>
    </source>
</evidence>
<dbReference type="OMA" id="HSPQLHD"/>
<dbReference type="WBParaSite" id="NBR_0000013001-mRNA-1">
    <property type="protein sequence ID" value="NBR_0000013001-mRNA-1"/>
    <property type="gene ID" value="NBR_0000013001"/>
</dbReference>